<feature type="domain" description="RRM" evidence="5">
    <location>
        <begin position="1129"/>
        <end position="1207"/>
    </location>
</feature>
<dbReference type="EMBL" id="HBUF01406977">
    <property type="protein sequence ID" value="CAG6738259.1"/>
    <property type="molecule type" value="Transcribed_RNA"/>
</dbReference>
<dbReference type="CDD" id="cd12639">
    <property type="entry name" value="RRM3_CELF3_4_5_6"/>
    <property type="match status" value="1"/>
</dbReference>
<accession>A0A8D8YZR6</accession>
<dbReference type="InterPro" id="IPR000504">
    <property type="entry name" value="RRM_dom"/>
</dbReference>
<dbReference type="FunFam" id="3.30.70.330:FF:000060">
    <property type="entry name" value="CUGBP Elav-like family member 4"/>
    <property type="match status" value="1"/>
</dbReference>
<dbReference type="Pfam" id="PF00076">
    <property type="entry name" value="RRM_1"/>
    <property type="match status" value="2"/>
</dbReference>
<dbReference type="PROSITE" id="PS50102">
    <property type="entry name" value="RRM"/>
    <property type="match status" value="2"/>
</dbReference>
<protein>
    <submittedName>
        <fullName evidence="6">CUGBP Elav-like family member 3</fullName>
    </submittedName>
</protein>
<dbReference type="FunFam" id="3.30.70.330:FF:000007">
    <property type="entry name" value="CUGBP Elav-like family member 4 isoform 3"/>
    <property type="match status" value="1"/>
</dbReference>
<dbReference type="Gene3D" id="3.30.70.330">
    <property type="match status" value="2"/>
</dbReference>
<evidence type="ECO:0000313" key="6">
    <source>
        <dbReference type="EMBL" id="CAG6738259.1"/>
    </source>
</evidence>
<dbReference type="GO" id="GO:0003723">
    <property type="term" value="F:RNA binding"/>
    <property type="evidence" value="ECO:0007669"/>
    <property type="project" value="UniProtKB-UniRule"/>
</dbReference>
<proteinExistence type="predicted"/>
<feature type="compositionally biased region" description="Polar residues" evidence="4">
    <location>
        <begin position="399"/>
        <end position="421"/>
    </location>
</feature>
<evidence type="ECO:0000259" key="5">
    <source>
        <dbReference type="PROSITE" id="PS50102"/>
    </source>
</evidence>
<organism evidence="6">
    <name type="scientific">Cacopsylla melanoneura</name>
    <dbReference type="NCBI Taxonomy" id="428564"/>
    <lineage>
        <taxon>Eukaryota</taxon>
        <taxon>Metazoa</taxon>
        <taxon>Ecdysozoa</taxon>
        <taxon>Arthropoda</taxon>
        <taxon>Hexapoda</taxon>
        <taxon>Insecta</taxon>
        <taxon>Pterygota</taxon>
        <taxon>Neoptera</taxon>
        <taxon>Paraneoptera</taxon>
        <taxon>Hemiptera</taxon>
        <taxon>Sternorrhyncha</taxon>
        <taxon>Psylloidea</taxon>
        <taxon>Psyllidae</taxon>
        <taxon>Psyllinae</taxon>
        <taxon>Cacopsylla</taxon>
    </lineage>
</organism>
<feature type="region of interest" description="Disordered" evidence="4">
    <location>
        <begin position="395"/>
        <end position="421"/>
    </location>
</feature>
<dbReference type="InterPro" id="IPR012677">
    <property type="entry name" value="Nucleotide-bd_a/b_plait_sf"/>
</dbReference>
<evidence type="ECO:0000256" key="1">
    <source>
        <dbReference type="ARBA" id="ARBA00022737"/>
    </source>
</evidence>
<sequence>MTLLYRNLFLPSLEDLTPALDPVVTTGPDMLLDPEGMALLSYLTTDSTFLSQAQQLLQDKGSSSTLLGMNRSSIQVKPTPLDITTELSRGDKKLFVGMLSKQQNEDDVRKLFAPFGTIEECTVLKGPDGISKGCAFVKFSSHCEAQAAISTLHGSQTMPGASSSLVVKFADTESERQWRRMHQLAAGNIQAMLNPLLLQQSQFAGALGFSAPVEIQQHAALVAAATAAQATPFIAPLAIPPPPAQLNGHTMVQPTPEPGNSSCLVSESKVIVSPNYGQNAIREPFVESNATFNLQRKVFVGYHNNVVHVFETFDDYPMYGGFAPGVKLIPFHQSGSDYQNHSPVTNEVERYQPYNTPEVDRGIVENSKYNAAPLLPSVPPWILSHPHIIRQPCVETDTNRSPHSSNSANVEFENSNTLNGPNYGGISNSQRDDASFYQKPEIFVMNEFQNPSQSPYSQTQFQYDPIYTNGFKKCVATTVQSTHNMAQCIPLHTQHRYNNQTENTCNPILVSEEYSLPVSVNDQPETKLKTEERQSLENYSIGEHRILQDENNIPPFRYIDHNNVGNPILFPKSRIQVPPHSRYLTELNEIERATRTLTLNENPISENCDDAKGNDSCSTSQCSENAVVKNETFTHSEELMLNLTPDGVLTDREKTDLEKEEKDTIGKLDDQLQGNNLIPEQYNDPPQSIESEKEQFATSRYLDFTIDGYQTSNKIQFFAFNPHCSESHSLLQHRVPLGDEQAVPLYSKSSDTIENNKSQSSRQQEYDMYHQMCPYRLEDSSIPFSQFKYKKEESILYQPTTYEGMRESISAPESIPLQYPSYPQLEQPQQFEQILPEHISSNFETFTQDFSTVKNVCLKYYPHDLYPPNPKDAYFDAWMNNLPLPGREVVPSVDQGEGYVFANQHSENVSRGLPVLMRDLHQSSTNTENHSFIESRNDYFMSKGFAVNSVFSRDYSVTQRYDHINQTTRASPCNCRGPYCYFCFQQSNYFHQFRRFVQDENLSNPLSFEKSQAILRNIPLAVALGSGAPISGNGPTMPSLPSPTIPNFIAAQTPNGNAAEPPTLTSVFPPTATLLPTGLTNGDAGLPSPFSTLAAHFPGVAFSTFPPALLPLVALAREMSCNVSGPDGCNLFIYHLPQEFGDAELMQMFLPFGNVISSKVFIDRATNQSKCFGFVSFDNPASAHTAIQAMNGFQIGMKRLKVQLKRPKDAARPY</sequence>
<dbReference type="SMART" id="SM00360">
    <property type="entry name" value="RRM"/>
    <property type="match status" value="2"/>
</dbReference>
<reference evidence="6" key="1">
    <citation type="submission" date="2021-05" db="EMBL/GenBank/DDBJ databases">
        <authorList>
            <person name="Alioto T."/>
            <person name="Alioto T."/>
            <person name="Gomez Garrido J."/>
        </authorList>
    </citation>
    <scope>NUCLEOTIDE SEQUENCE</scope>
</reference>
<dbReference type="SUPFAM" id="SSF54928">
    <property type="entry name" value="RNA-binding domain, RBD"/>
    <property type="match status" value="2"/>
</dbReference>
<dbReference type="PANTHER" id="PTHR24012">
    <property type="entry name" value="RNA BINDING PROTEIN"/>
    <property type="match status" value="1"/>
</dbReference>
<keyword evidence="1" id="KW-0677">Repeat</keyword>
<dbReference type="InterPro" id="IPR035979">
    <property type="entry name" value="RBD_domain_sf"/>
</dbReference>
<keyword evidence="2 3" id="KW-0694">RNA-binding</keyword>
<evidence type="ECO:0000256" key="3">
    <source>
        <dbReference type="PROSITE-ProRule" id="PRU00176"/>
    </source>
</evidence>
<dbReference type="AlphaFoldDB" id="A0A8D8YZR6"/>
<feature type="domain" description="RRM" evidence="5">
    <location>
        <begin position="92"/>
        <end position="172"/>
    </location>
</feature>
<dbReference type="CDD" id="cd12635">
    <property type="entry name" value="RRM2_CELF3_4_5_6"/>
    <property type="match status" value="1"/>
</dbReference>
<evidence type="ECO:0000256" key="4">
    <source>
        <dbReference type="SAM" id="MobiDB-lite"/>
    </source>
</evidence>
<name>A0A8D8YZR6_9HEMI</name>
<evidence type="ECO:0000256" key="2">
    <source>
        <dbReference type="ARBA" id="ARBA00022884"/>
    </source>
</evidence>